<dbReference type="EMBL" id="JAKIXB020000047">
    <property type="protein sequence ID" value="KAL1592410.1"/>
    <property type="molecule type" value="Genomic_DNA"/>
</dbReference>
<evidence type="ECO:0000256" key="3">
    <source>
        <dbReference type="ARBA" id="ARBA00022454"/>
    </source>
</evidence>
<evidence type="ECO:0000256" key="5">
    <source>
        <dbReference type="ARBA" id="ARBA00023242"/>
    </source>
</evidence>
<dbReference type="InterPro" id="IPR016024">
    <property type="entry name" value="ARM-type_fold"/>
</dbReference>
<feature type="region of interest" description="Disordered" evidence="7">
    <location>
        <begin position="1218"/>
        <end position="1248"/>
    </location>
</feature>
<evidence type="ECO:0000256" key="2">
    <source>
        <dbReference type="ARBA" id="ARBA00004574"/>
    </source>
</evidence>
<dbReference type="SUPFAM" id="SSF48371">
    <property type="entry name" value="ARM repeat"/>
    <property type="match status" value="1"/>
</dbReference>
<evidence type="ECO:0000313" key="10">
    <source>
        <dbReference type="Proteomes" id="UP001521222"/>
    </source>
</evidence>
<dbReference type="InterPro" id="IPR022031">
    <property type="entry name" value="Rif1_N"/>
</dbReference>
<feature type="domain" description="Telomere-associated protein Rif1 N-terminal" evidence="8">
    <location>
        <begin position="162"/>
        <end position="532"/>
    </location>
</feature>
<feature type="compositionally biased region" description="Polar residues" evidence="7">
    <location>
        <begin position="1554"/>
        <end position="1563"/>
    </location>
</feature>
<keyword evidence="10" id="KW-1185">Reference proteome</keyword>
<reference evidence="9 10" key="1">
    <citation type="submission" date="2024-02" db="EMBL/GenBank/DDBJ databases">
        <title>De novo assembly and annotation of 12 fungi associated with fruit tree decline syndrome in Ontario, Canada.</title>
        <authorList>
            <person name="Sulman M."/>
            <person name="Ellouze W."/>
            <person name="Ilyukhin E."/>
        </authorList>
    </citation>
    <scope>NUCLEOTIDE SEQUENCE [LARGE SCALE GENOMIC DNA]</scope>
    <source>
        <strain evidence="9 10">M97-236</strain>
    </source>
</reference>
<gene>
    <name evidence="9" type="ORF">SLS59_009763</name>
</gene>
<comment type="caution">
    <text evidence="9">The sequence shown here is derived from an EMBL/GenBank/DDBJ whole genome shotgun (WGS) entry which is preliminary data.</text>
</comment>
<feature type="compositionally biased region" description="Low complexity" evidence="7">
    <location>
        <begin position="1511"/>
        <end position="1527"/>
    </location>
</feature>
<keyword evidence="5" id="KW-0539">Nucleus</keyword>
<dbReference type="PANTHER" id="PTHR22928:SF3">
    <property type="entry name" value="TELOMERE-ASSOCIATED PROTEIN RIF1"/>
    <property type="match status" value="1"/>
</dbReference>
<comment type="subcellular location">
    <subcellularLocation>
        <location evidence="2">Chromosome</location>
        <location evidence="2">Telomere</location>
    </subcellularLocation>
    <subcellularLocation>
        <location evidence="1">Nucleus</location>
    </subcellularLocation>
</comment>
<dbReference type="Proteomes" id="UP001521222">
    <property type="component" value="Unassembled WGS sequence"/>
</dbReference>
<sequence length="1755" mass="195263">MAKVLSKFESLSVRPPTPPKDVEDSDKDVDVDETVQFLEDPFGEKPAQPKVIAKVAAKKLLNTPEQSPSSDISIPSSSARKKRVNFEVQTCVSPHKQAIIKSWTPTRNSPLRPLPQTRISLPLKSILKPTDATATPPPTDESAAAHQFKTFAEMLESIVKQLAQGERPSRLDAYHSLQRTMQAYDKIPDEQALRNKMSLLAQFIRRDTQAISPTGTGLDSQLIGQALKLLMALFRVPDVTAAMDDEFCSYMMERTIQVITDATVSKSVVNTHLAVLMQQNFRPRTMTAPRVEKVMDGLDTIQDRVKGFSVQAYRLRIYRKLLQQRPDLMIKHAERWFKHTFKALVSGHKDIYQSALDTAIAAAKTVGHDRSVAKSVLAVLNKVRNDGETTLAKVMALELQKMLDGDNASLVPQIWSAVTGLLRDHIDIRFFTDLEEWLKVFEKSLKSNNDQVKIYGNVAYGFLLYAVNASQDTAKGWSKFLLNIPLQQLQRRGSMKKSERDAIFCGYNTLLYYAFRPTASHEQLDRYWNEFVVGFWTPLIHQSSSAQAAHACRVVSALLNGSRNPWNAQRALDLRHQVMTQLTELPLVDPRWVRKSLASILKFVETLLDTTTWSSNGQQEDEPVKTMWFAVLDSLIEASSKEVMASTETKDAMAHIVNLLRRVWDRHTAQLALPQHKEDSWADKFCFLVESVVQKLGALRFADKCLTRNGADEFEVASTPSFRSRLNGTRVSPLLYFIDLLVNQSEGKLSDTVRLRAMKLVIEPGFNAQNTRLSKLELLRDCATIVDGSLKAGVTLEFWSQIATLLKVSIEQQVPDSNERVSRQLGKEYDVVVELLNLGSAYLLNRPQGLAVLSAFATTVRREAGDGALVLAVIERISERILNHLTDKSLGLPYVSMLLQSLPTKTISRRALDQGRQTLWPSSTATGRNHDFDPYNHLYGAVVSVGSAAYHELNSEFVDSIVNYLVALTGSISNCSTSLLAVYLRKTQEVIRLWVEDPQRKLQNKGPASKALHREVVSLWKEASEAIERLPRKDSQVLLHLESLITSGFLSRRRSIVNMSIATWNHTFGKEENLRYPPRLEKVLRRLHSSVELVLPSLNIRDTENDGNLSFYDSDESTEGLRRSVRGSRVKESPVKIIKSARSFKPQSPVVSSPASRRTSSRRTPKVRLRHDNSQIQFEAIVSSPSNPFVQESQILTERQKEMIERQRLAGGLFANMGAPSPQREAPPSPMELHSDAQSVDELPSRSTRTTPLKALAKMGPMDVFLGSSPTPHARRSSQKIVSDDTDIATPTAVRTVRMTEDDELGSSPPRLEIDEISKPAEIQESFDGRQQESLYSTSFDDGTTMDEEALAAAVTLAEENELFHNHHEHNDDAMPDVPSSTIDLELTAQIKTDMQTADASTNPDDTVPESNNIFVDAASHPAAHNSTPGTQDGSDTEVEPTPRSTRSRKGRRSDTSSTSRVGDSFNSTPGKSTPESQVRRSTRHSMDSPIHIQLSSVKRQKKPRRSKAGSASEEQPSSPLQSQSAQTEAKSETTMAASPTERTRSAKKRKSMTDSPTTSESPSAIFESGRKRGIRRSQSNLSQMESAADIEVEDPPAPAKRARQSLNKDVSEAKSTPPPPPREPQSSQSKRLSHVQVTPRHDKPTAPAVAAQIAASIAVVANSAPLSRQAALVQSEIQSQQQTPTGSATPNRSFAERVILTPRSIINKLKEFKNYFLNAPGLAVSRSEERELDDALFEIRREVHAAGQRGGQQN</sequence>
<feature type="compositionally biased region" description="Low complexity" evidence="7">
    <location>
        <begin position="1148"/>
        <end position="1158"/>
    </location>
</feature>
<evidence type="ECO:0000256" key="4">
    <source>
        <dbReference type="ARBA" id="ARBA00022895"/>
    </source>
</evidence>
<feature type="region of interest" description="Disordered" evidence="7">
    <location>
        <begin position="1"/>
        <end position="30"/>
    </location>
</feature>
<dbReference type="PANTHER" id="PTHR22928">
    <property type="entry name" value="TELOMERE-ASSOCIATED PROTEIN RIF1"/>
    <property type="match status" value="1"/>
</dbReference>
<feature type="region of interest" description="Disordered" evidence="7">
    <location>
        <begin position="1319"/>
        <end position="1343"/>
    </location>
</feature>
<keyword evidence="3" id="KW-0158">Chromosome</keyword>
<evidence type="ECO:0000256" key="1">
    <source>
        <dbReference type="ARBA" id="ARBA00004123"/>
    </source>
</evidence>
<keyword evidence="6" id="KW-0131">Cell cycle</keyword>
<evidence type="ECO:0000256" key="7">
    <source>
        <dbReference type="SAM" id="MobiDB-lite"/>
    </source>
</evidence>
<evidence type="ECO:0000256" key="6">
    <source>
        <dbReference type="ARBA" id="ARBA00023306"/>
    </source>
</evidence>
<dbReference type="Pfam" id="PF12231">
    <property type="entry name" value="Rif1_N"/>
    <property type="match status" value="1"/>
</dbReference>
<feature type="compositionally biased region" description="Polar residues" evidence="7">
    <location>
        <begin position="1456"/>
        <end position="1477"/>
    </location>
</feature>
<name>A0ABR3QJT5_9PLEO</name>
<keyword evidence="4" id="KW-0779">Telomere</keyword>
<feature type="region of interest" description="Disordered" evidence="7">
    <location>
        <begin position="1139"/>
        <end position="1167"/>
    </location>
</feature>
<proteinExistence type="predicted"/>
<organism evidence="9 10">
    <name type="scientific">Nothophoma quercina</name>
    <dbReference type="NCBI Taxonomy" id="749835"/>
    <lineage>
        <taxon>Eukaryota</taxon>
        <taxon>Fungi</taxon>
        <taxon>Dikarya</taxon>
        <taxon>Ascomycota</taxon>
        <taxon>Pezizomycotina</taxon>
        <taxon>Dothideomycetes</taxon>
        <taxon>Pleosporomycetidae</taxon>
        <taxon>Pleosporales</taxon>
        <taxon>Pleosporineae</taxon>
        <taxon>Didymellaceae</taxon>
        <taxon>Nothophoma</taxon>
    </lineage>
</organism>
<feature type="compositionally biased region" description="Polar residues" evidence="7">
    <location>
        <begin position="1577"/>
        <end position="1586"/>
    </location>
</feature>
<feature type="compositionally biased region" description="Polar residues" evidence="7">
    <location>
        <begin position="1425"/>
        <end position="1434"/>
    </location>
</feature>
<evidence type="ECO:0000259" key="8">
    <source>
        <dbReference type="Pfam" id="PF12231"/>
    </source>
</evidence>
<feature type="region of interest" description="Disordered" evidence="7">
    <location>
        <begin position="1421"/>
        <end position="1648"/>
    </location>
</feature>
<accession>A0ABR3QJT5</accession>
<evidence type="ECO:0000313" key="9">
    <source>
        <dbReference type="EMBL" id="KAL1592410.1"/>
    </source>
</evidence>
<feature type="compositionally biased region" description="Polar residues" evidence="7">
    <location>
        <begin position="1332"/>
        <end position="1342"/>
    </location>
</feature>
<feature type="compositionally biased region" description="Basic residues" evidence="7">
    <location>
        <begin position="1499"/>
        <end position="1508"/>
    </location>
</feature>
<protein>
    <recommendedName>
        <fullName evidence="8">Telomere-associated protein Rif1 N-terminal domain-containing protein</fullName>
    </recommendedName>
</protein>